<evidence type="ECO:0000256" key="1">
    <source>
        <dbReference type="ARBA" id="ARBA00001953"/>
    </source>
</evidence>
<sequence>MTKILVANRGEIAIRIITAATELGLETVAVYSDNQDRSHCIGAHESIKLKSALSFLDSQQIIDAANSVHATAIHPGYGFLSESTDLADKCKQSGILFIGPSASCISAVGDKVSARQVAKAAGVPVIPGTEESISTPEQVFAFADRFGYPVMLKARDGGGGRGIRMVHYAEEVPDSLKRCINESPSKQVFIEKAILGAKHIEVQILGDNHGNVIHLFERDCSIQRRFQKILEVAPCPCLSPQLRDNIHQAATQLAKLIQYNSAGTVEFLVRPDVNEFYFLEVNPRVQVEHTISEQITHVDIVQTQIRIALGENLQVLGLLQDAIRPNRLVSIQARVVAENPLNNNMLSVGKINAVQFPHGHGIRVDTWVQPGCVVLPTFDSLLAKVIVTGQSYDDALHKLKRALQNTVIEGVETNIQFLIAIISDRSFIGDQLSHIHIKSLEDKIDDLVAATKQLGSPPRKTLESGTAYPTPNAIASTVTNAVSSLQFKPGDAFNIEISNSKTKIVESVHSLQIDTISTNNFPDEFVAQVQTSFPSARNPVSIALTRKSAISTSSTLRRKANPRASTDIGSPVTGMVVEINVKEGDVVAPGQQLFVMSAMKMETVIQAPAAGTVKTIYAAPNDLIDGGDMVVELTKDSKL</sequence>
<dbReference type="InterPro" id="IPR005479">
    <property type="entry name" value="CPAse_ATP-bd"/>
</dbReference>
<dbReference type="InterPro" id="IPR011054">
    <property type="entry name" value="Rudment_hybrid_motif"/>
</dbReference>
<name>A0AAN7I552_9FUNG</name>
<dbReference type="InterPro" id="IPR011764">
    <property type="entry name" value="Biotin_carboxylation_dom"/>
</dbReference>
<organism evidence="10 11">
    <name type="scientific">Mucor velutinosus</name>
    <dbReference type="NCBI Taxonomy" id="708070"/>
    <lineage>
        <taxon>Eukaryota</taxon>
        <taxon>Fungi</taxon>
        <taxon>Fungi incertae sedis</taxon>
        <taxon>Mucoromycota</taxon>
        <taxon>Mucoromycotina</taxon>
        <taxon>Mucoromycetes</taxon>
        <taxon>Mucorales</taxon>
        <taxon>Mucorineae</taxon>
        <taxon>Mucoraceae</taxon>
        <taxon>Mucor</taxon>
    </lineage>
</organism>
<keyword evidence="10" id="KW-0808">Transferase</keyword>
<dbReference type="SUPFAM" id="SSF51246">
    <property type="entry name" value="Rudiment single hybrid motif"/>
    <property type="match status" value="1"/>
</dbReference>
<evidence type="ECO:0000256" key="5">
    <source>
        <dbReference type="ARBA" id="ARBA00023267"/>
    </source>
</evidence>
<dbReference type="SMART" id="SM00878">
    <property type="entry name" value="Biotin_carb_C"/>
    <property type="match status" value="1"/>
</dbReference>
<dbReference type="CDD" id="cd06850">
    <property type="entry name" value="biotinyl_domain"/>
    <property type="match status" value="1"/>
</dbReference>
<keyword evidence="11" id="KW-1185">Reference proteome</keyword>
<dbReference type="Gene3D" id="3.30.470.20">
    <property type="entry name" value="ATP-grasp fold, B domain"/>
    <property type="match status" value="1"/>
</dbReference>
<evidence type="ECO:0000313" key="11">
    <source>
        <dbReference type="Proteomes" id="UP001304243"/>
    </source>
</evidence>
<evidence type="ECO:0000259" key="7">
    <source>
        <dbReference type="PROSITE" id="PS50968"/>
    </source>
</evidence>
<keyword evidence="2" id="KW-0436">Ligase</keyword>
<dbReference type="InterPro" id="IPR050856">
    <property type="entry name" value="Biotin_carboxylase_complex"/>
</dbReference>
<evidence type="ECO:0000259" key="9">
    <source>
        <dbReference type="PROSITE" id="PS50979"/>
    </source>
</evidence>
<dbReference type="SUPFAM" id="SSF51230">
    <property type="entry name" value="Single hybrid motif"/>
    <property type="match status" value="1"/>
</dbReference>
<evidence type="ECO:0000256" key="3">
    <source>
        <dbReference type="ARBA" id="ARBA00022741"/>
    </source>
</evidence>
<dbReference type="AlphaFoldDB" id="A0AAN7I552"/>
<dbReference type="InterPro" id="IPR001882">
    <property type="entry name" value="Biotin_BS"/>
</dbReference>
<dbReference type="GO" id="GO:0005524">
    <property type="term" value="F:ATP binding"/>
    <property type="evidence" value="ECO:0007669"/>
    <property type="project" value="UniProtKB-UniRule"/>
</dbReference>
<dbReference type="PANTHER" id="PTHR18866">
    <property type="entry name" value="CARBOXYLASE:PYRUVATE/ACETYL-COA/PROPIONYL-COA CARBOXYLASE"/>
    <property type="match status" value="1"/>
</dbReference>
<keyword evidence="3 6" id="KW-0547">Nucleotide-binding</keyword>
<dbReference type="EMBL" id="JASEJX010000001">
    <property type="protein sequence ID" value="KAK4522036.1"/>
    <property type="molecule type" value="Genomic_DNA"/>
</dbReference>
<dbReference type="InterPro" id="IPR011053">
    <property type="entry name" value="Single_hybrid_motif"/>
</dbReference>
<dbReference type="GO" id="GO:0004673">
    <property type="term" value="F:protein histidine kinase activity"/>
    <property type="evidence" value="ECO:0007669"/>
    <property type="project" value="UniProtKB-EC"/>
</dbReference>
<dbReference type="PROSITE" id="PS50975">
    <property type="entry name" value="ATP_GRASP"/>
    <property type="match status" value="1"/>
</dbReference>
<dbReference type="PROSITE" id="PS50968">
    <property type="entry name" value="BIOTINYL_LIPOYL"/>
    <property type="match status" value="1"/>
</dbReference>
<evidence type="ECO:0000313" key="10">
    <source>
        <dbReference type="EMBL" id="KAK4522036.1"/>
    </source>
</evidence>
<dbReference type="Pfam" id="PF00289">
    <property type="entry name" value="Biotin_carb_N"/>
    <property type="match status" value="1"/>
</dbReference>
<proteinExistence type="predicted"/>
<dbReference type="Pfam" id="PF02785">
    <property type="entry name" value="Biotin_carb_C"/>
    <property type="match status" value="1"/>
</dbReference>
<dbReference type="InterPro" id="IPR005481">
    <property type="entry name" value="BC-like_N"/>
</dbReference>
<gene>
    <name evidence="10" type="primary">CHK1_1</name>
    <name evidence="10" type="ORF">ATC70_004575</name>
</gene>
<keyword evidence="5" id="KW-0092">Biotin</keyword>
<keyword evidence="4 6" id="KW-0067">ATP-binding</keyword>
<dbReference type="FunFam" id="3.30.1490.20:FF:000003">
    <property type="entry name" value="acetyl-CoA carboxylase isoform X1"/>
    <property type="match status" value="1"/>
</dbReference>
<dbReference type="Pfam" id="PF02786">
    <property type="entry name" value="CPSase_L_D2"/>
    <property type="match status" value="1"/>
</dbReference>
<dbReference type="GO" id="GO:0046872">
    <property type="term" value="F:metal ion binding"/>
    <property type="evidence" value="ECO:0007669"/>
    <property type="project" value="InterPro"/>
</dbReference>
<comment type="cofactor">
    <cofactor evidence="1">
        <name>biotin</name>
        <dbReference type="ChEBI" id="CHEBI:57586"/>
    </cofactor>
</comment>
<dbReference type="SUPFAM" id="SSF56059">
    <property type="entry name" value="Glutathione synthetase ATP-binding domain-like"/>
    <property type="match status" value="1"/>
</dbReference>
<dbReference type="PROSITE" id="PS00188">
    <property type="entry name" value="BIOTIN"/>
    <property type="match status" value="1"/>
</dbReference>
<evidence type="ECO:0000256" key="2">
    <source>
        <dbReference type="ARBA" id="ARBA00022598"/>
    </source>
</evidence>
<reference evidence="10 11" key="1">
    <citation type="submission" date="2022-11" db="EMBL/GenBank/DDBJ databases">
        <title>Mucor velutinosus strain NIH1002 WGS.</title>
        <authorList>
            <person name="Subramanian P."/>
            <person name="Mullikin J.C."/>
            <person name="Segre J.A."/>
            <person name="Zelazny A.M."/>
        </authorList>
    </citation>
    <scope>NUCLEOTIDE SEQUENCE [LARGE SCALE GENOMIC DNA]</scope>
    <source>
        <strain evidence="10 11">NIH1002</strain>
    </source>
</reference>
<dbReference type="InterPro" id="IPR000089">
    <property type="entry name" value="Biotin_lipoyl"/>
</dbReference>
<dbReference type="PROSITE" id="PS50979">
    <property type="entry name" value="BC"/>
    <property type="match status" value="1"/>
</dbReference>
<dbReference type="Pfam" id="PF00364">
    <property type="entry name" value="Biotin_lipoyl"/>
    <property type="match status" value="1"/>
</dbReference>
<dbReference type="InterPro" id="IPR011761">
    <property type="entry name" value="ATP-grasp"/>
</dbReference>
<dbReference type="PROSITE" id="PS00867">
    <property type="entry name" value="CPSASE_2"/>
    <property type="match status" value="1"/>
</dbReference>
<dbReference type="PANTHER" id="PTHR18866:SF33">
    <property type="entry name" value="METHYLCROTONOYL-COA CARBOXYLASE SUBUNIT ALPHA, MITOCHONDRIAL-RELATED"/>
    <property type="match status" value="1"/>
</dbReference>
<dbReference type="SUPFAM" id="SSF52440">
    <property type="entry name" value="PreATP-grasp domain"/>
    <property type="match status" value="1"/>
</dbReference>
<evidence type="ECO:0000256" key="4">
    <source>
        <dbReference type="ARBA" id="ARBA00022840"/>
    </source>
</evidence>
<protein>
    <submittedName>
        <fullName evidence="10">Chk1 protein kinase</fullName>
        <ecNumber evidence="10">2.7.13.3</ecNumber>
    </submittedName>
</protein>
<dbReference type="Gene3D" id="2.40.50.100">
    <property type="match status" value="1"/>
</dbReference>
<dbReference type="Proteomes" id="UP001304243">
    <property type="component" value="Unassembled WGS sequence"/>
</dbReference>
<keyword evidence="10" id="KW-0418">Kinase</keyword>
<dbReference type="GeneID" id="89948261"/>
<comment type="caution">
    <text evidence="10">The sequence shown here is derived from an EMBL/GenBank/DDBJ whole genome shotgun (WGS) entry which is preliminary data.</text>
</comment>
<feature type="domain" description="ATP-grasp" evidence="8">
    <location>
        <begin position="115"/>
        <end position="309"/>
    </location>
</feature>
<dbReference type="FunFam" id="2.40.50.100:FF:000003">
    <property type="entry name" value="Acetyl-CoA carboxylase biotin carboxyl carrier protein"/>
    <property type="match status" value="1"/>
</dbReference>
<dbReference type="EC" id="2.7.13.3" evidence="10"/>
<dbReference type="RefSeq" id="XP_064688702.1">
    <property type="nucleotide sequence ID" value="XM_064823877.1"/>
</dbReference>
<evidence type="ECO:0000259" key="8">
    <source>
        <dbReference type="PROSITE" id="PS50975"/>
    </source>
</evidence>
<accession>A0AAN7I552</accession>
<dbReference type="GO" id="GO:0016874">
    <property type="term" value="F:ligase activity"/>
    <property type="evidence" value="ECO:0007669"/>
    <property type="project" value="UniProtKB-KW"/>
</dbReference>
<dbReference type="InterPro" id="IPR016185">
    <property type="entry name" value="PreATP-grasp_dom_sf"/>
</dbReference>
<dbReference type="InterPro" id="IPR005482">
    <property type="entry name" value="Biotin_COase_C"/>
</dbReference>
<feature type="domain" description="Lipoyl-binding" evidence="7">
    <location>
        <begin position="559"/>
        <end position="634"/>
    </location>
</feature>
<feature type="domain" description="Biotin carboxylation" evidence="9">
    <location>
        <begin position="1"/>
        <end position="442"/>
    </location>
</feature>
<evidence type="ECO:0000256" key="6">
    <source>
        <dbReference type="PROSITE-ProRule" id="PRU00409"/>
    </source>
</evidence>